<evidence type="ECO:0000256" key="1">
    <source>
        <dbReference type="SAM" id="SignalP"/>
    </source>
</evidence>
<feature type="chain" id="PRO_5024271505" evidence="1">
    <location>
        <begin position="22"/>
        <end position="70"/>
    </location>
</feature>
<feature type="signal peptide" evidence="1">
    <location>
        <begin position="1"/>
        <end position="21"/>
    </location>
</feature>
<reference evidence="2 3" key="1">
    <citation type="submission" date="2019-05" db="EMBL/GenBank/DDBJ databases">
        <title>Mikania micrantha, genome provides insights into the molecular mechanism of rapid growth.</title>
        <authorList>
            <person name="Liu B."/>
        </authorList>
    </citation>
    <scope>NUCLEOTIDE SEQUENCE [LARGE SCALE GENOMIC DNA]</scope>
    <source>
        <strain evidence="2">NLD-2019</strain>
        <tissue evidence="2">Leaf</tissue>
    </source>
</reference>
<proteinExistence type="predicted"/>
<dbReference type="AlphaFoldDB" id="A0A5N6MYM9"/>
<comment type="caution">
    <text evidence="2">The sequence shown here is derived from an EMBL/GenBank/DDBJ whole genome shotgun (WGS) entry which is preliminary data.</text>
</comment>
<gene>
    <name evidence="2" type="ORF">E3N88_28079</name>
</gene>
<dbReference type="Proteomes" id="UP000326396">
    <property type="component" value="Linkage Group LG4"/>
</dbReference>
<protein>
    <submittedName>
        <fullName evidence="2">Uncharacterized protein</fullName>
    </submittedName>
</protein>
<accession>A0A5N6MYM9</accession>
<dbReference type="EMBL" id="SZYD01000014">
    <property type="protein sequence ID" value="KAD4179488.1"/>
    <property type="molecule type" value="Genomic_DNA"/>
</dbReference>
<dbReference type="PROSITE" id="PS51257">
    <property type="entry name" value="PROKAR_LIPOPROTEIN"/>
    <property type="match status" value="1"/>
</dbReference>
<evidence type="ECO:0000313" key="2">
    <source>
        <dbReference type="EMBL" id="KAD4179488.1"/>
    </source>
</evidence>
<sequence>MESKLILVIFCIVLISTGCLATTTEETTPTTTSPPAPLVQRWHLPPPCDCGPDVPPARAEYFYEPSPPHN</sequence>
<evidence type="ECO:0000313" key="3">
    <source>
        <dbReference type="Proteomes" id="UP000326396"/>
    </source>
</evidence>
<keyword evidence="3" id="KW-1185">Reference proteome</keyword>
<name>A0A5N6MYM9_9ASTR</name>
<keyword evidence="1" id="KW-0732">Signal</keyword>
<organism evidence="2 3">
    <name type="scientific">Mikania micrantha</name>
    <name type="common">bitter vine</name>
    <dbReference type="NCBI Taxonomy" id="192012"/>
    <lineage>
        <taxon>Eukaryota</taxon>
        <taxon>Viridiplantae</taxon>
        <taxon>Streptophyta</taxon>
        <taxon>Embryophyta</taxon>
        <taxon>Tracheophyta</taxon>
        <taxon>Spermatophyta</taxon>
        <taxon>Magnoliopsida</taxon>
        <taxon>eudicotyledons</taxon>
        <taxon>Gunneridae</taxon>
        <taxon>Pentapetalae</taxon>
        <taxon>asterids</taxon>
        <taxon>campanulids</taxon>
        <taxon>Asterales</taxon>
        <taxon>Asteraceae</taxon>
        <taxon>Asteroideae</taxon>
        <taxon>Heliantheae alliance</taxon>
        <taxon>Eupatorieae</taxon>
        <taxon>Mikania</taxon>
    </lineage>
</organism>